<evidence type="ECO:0000256" key="6">
    <source>
        <dbReference type="ARBA" id="ARBA00016919"/>
    </source>
</evidence>
<comment type="function">
    <text evidence="12">Catalyzes the condensation of para-aminobenzoate (pABA) with 6-hydroxymethyl-7,8-dihydropterin diphosphate (DHPt-PP) to form 7,8-dihydropteroate (H2Pte), the immediate precursor of folate derivatives.</text>
</comment>
<dbReference type="SUPFAM" id="SSF51717">
    <property type="entry name" value="Dihydropteroate synthetase-like"/>
    <property type="match status" value="1"/>
</dbReference>
<comment type="pathway">
    <text evidence="3 12">Cofactor biosynthesis; tetrahydrofolate biosynthesis; 7,8-dihydrofolate from 2-amino-4-hydroxy-6-hydroxymethyl-7,8-dihydropteridine diphosphate and 4-aminobenzoate: step 1/2.</text>
</comment>
<keyword evidence="15" id="KW-1185">Reference proteome</keyword>
<dbReference type="GO" id="GO:0004156">
    <property type="term" value="F:dihydropteroate synthase activity"/>
    <property type="evidence" value="ECO:0007669"/>
    <property type="project" value="UniProtKB-EC"/>
</dbReference>
<evidence type="ECO:0000256" key="9">
    <source>
        <dbReference type="ARBA" id="ARBA00022842"/>
    </source>
</evidence>
<evidence type="ECO:0000256" key="4">
    <source>
        <dbReference type="ARBA" id="ARBA00009503"/>
    </source>
</evidence>
<feature type="domain" description="Pterin-binding" evidence="13">
    <location>
        <begin position="72"/>
        <end position="326"/>
    </location>
</feature>
<comment type="cofactor">
    <cofactor evidence="2 12">
        <name>Mg(2+)</name>
        <dbReference type="ChEBI" id="CHEBI:18420"/>
    </cofactor>
</comment>
<keyword evidence="7 12" id="KW-0808">Transferase</keyword>
<dbReference type="AlphaFoldDB" id="A0A1I5Z9E8"/>
<comment type="similarity">
    <text evidence="4 12">Belongs to the DHPS family.</text>
</comment>
<evidence type="ECO:0000256" key="1">
    <source>
        <dbReference type="ARBA" id="ARBA00000012"/>
    </source>
</evidence>
<dbReference type="PROSITE" id="PS00793">
    <property type="entry name" value="DHPS_2"/>
    <property type="match status" value="1"/>
</dbReference>
<organism evidence="14 15">
    <name type="scientific">Roseivivax halotolerans</name>
    <dbReference type="NCBI Taxonomy" id="93684"/>
    <lineage>
        <taxon>Bacteria</taxon>
        <taxon>Pseudomonadati</taxon>
        <taxon>Pseudomonadota</taxon>
        <taxon>Alphaproteobacteria</taxon>
        <taxon>Rhodobacterales</taxon>
        <taxon>Roseobacteraceae</taxon>
        <taxon>Roseivivax</taxon>
    </lineage>
</organism>
<dbReference type="InterPro" id="IPR045031">
    <property type="entry name" value="DHP_synth-like"/>
</dbReference>
<protein>
    <recommendedName>
        <fullName evidence="6 12">Dihydropteroate synthase</fullName>
        <shortName evidence="12">DHPS</shortName>
        <ecNumber evidence="5 12">2.5.1.15</ecNumber>
    </recommendedName>
    <alternativeName>
        <fullName evidence="11 12">Dihydropteroate pyrophosphorylase</fullName>
    </alternativeName>
</protein>
<proteinExistence type="inferred from homology"/>
<dbReference type="EMBL" id="FOXV01000008">
    <property type="protein sequence ID" value="SFQ53005.1"/>
    <property type="molecule type" value="Genomic_DNA"/>
</dbReference>
<dbReference type="STRING" id="93684.SAMN05421853_108142"/>
<evidence type="ECO:0000256" key="5">
    <source>
        <dbReference type="ARBA" id="ARBA00012458"/>
    </source>
</evidence>
<comment type="catalytic activity">
    <reaction evidence="1">
        <text>(7,8-dihydropterin-6-yl)methyl diphosphate + 4-aminobenzoate = 7,8-dihydropteroate + diphosphate</text>
        <dbReference type="Rhea" id="RHEA:19949"/>
        <dbReference type="ChEBI" id="CHEBI:17836"/>
        <dbReference type="ChEBI" id="CHEBI:17839"/>
        <dbReference type="ChEBI" id="CHEBI:33019"/>
        <dbReference type="ChEBI" id="CHEBI:72950"/>
        <dbReference type="EC" id="2.5.1.15"/>
    </reaction>
</comment>
<evidence type="ECO:0000256" key="8">
    <source>
        <dbReference type="ARBA" id="ARBA00022723"/>
    </source>
</evidence>
<dbReference type="GO" id="GO:0005829">
    <property type="term" value="C:cytosol"/>
    <property type="evidence" value="ECO:0007669"/>
    <property type="project" value="TreeGrafter"/>
</dbReference>
<dbReference type="CDD" id="cd00739">
    <property type="entry name" value="DHPS"/>
    <property type="match status" value="1"/>
</dbReference>
<keyword evidence="9 12" id="KW-0460">Magnesium</keyword>
<dbReference type="Pfam" id="PF00809">
    <property type="entry name" value="Pterin_bind"/>
    <property type="match status" value="1"/>
</dbReference>
<dbReference type="InterPro" id="IPR011005">
    <property type="entry name" value="Dihydropteroate_synth-like_sf"/>
</dbReference>
<dbReference type="PANTHER" id="PTHR20941">
    <property type="entry name" value="FOLATE SYNTHESIS PROTEINS"/>
    <property type="match status" value="1"/>
</dbReference>
<evidence type="ECO:0000256" key="10">
    <source>
        <dbReference type="ARBA" id="ARBA00022909"/>
    </source>
</evidence>
<evidence type="ECO:0000256" key="11">
    <source>
        <dbReference type="ARBA" id="ARBA00030193"/>
    </source>
</evidence>
<evidence type="ECO:0000313" key="15">
    <source>
        <dbReference type="Proteomes" id="UP000243106"/>
    </source>
</evidence>
<dbReference type="GO" id="GO:0046872">
    <property type="term" value="F:metal ion binding"/>
    <property type="evidence" value="ECO:0007669"/>
    <property type="project" value="UniProtKB-KW"/>
</dbReference>
<dbReference type="PROSITE" id="PS50972">
    <property type="entry name" value="PTERIN_BINDING"/>
    <property type="match status" value="1"/>
</dbReference>
<evidence type="ECO:0000256" key="12">
    <source>
        <dbReference type="RuleBase" id="RU361205"/>
    </source>
</evidence>
<dbReference type="GO" id="GO:0046656">
    <property type="term" value="P:folic acid biosynthetic process"/>
    <property type="evidence" value="ECO:0007669"/>
    <property type="project" value="UniProtKB-KW"/>
</dbReference>
<gene>
    <name evidence="14" type="ORF">SAMN05421853_108142</name>
</gene>
<dbReference type="UniPathway" id="UPA00077">
    <property type="reaction ID" value="UER00156"/>
</dbReference>
<dbReference type="Proteomes" id="UP000243106">
    <property type="component" value="Unassembled WGS sequence"/>
</dbReference>
<keyword evidence="10 12" id="KW-0289">Folate biosynthesis</keyword>
<dbReference type="FunFam" id="3.20.20.20:FF:000006">
    <property type="entry name" value="Dihydropteroate synthase"/>
    <property type="match status" value="1"/>
</dbReference>
<dbReference type="Gene3D" id="3.20.20.20">
    <property type="entry name" value="Dihydropteroate synthase-like"/>
    <property type="match status" value="1"/>
</dbReference>
<dbReference type="NCBIfam" id="TIGR01496">
    <property type="entry name" value="DHPS"/>
    <property type="match status" value="1"/>
</dbReference>
<evidence type="ECO:0000256" key="2">
    <source>
        <dbReference type="ARBA" id="ARBA00001946"/>
    </source>
</evidence>
<keyword evidence="8 12" id="KW-0479">Metal-binding</keyword>
<dbReference type="PANTHER" id="PTHR20941:SF1">
    <property type="entry name" value="FOLIC ACID SYNTHESIS PROTEIN FOL1"/>
    <property type="match status" value="1"/>
</dbReference>
<name>A0A1I5Z9E8_9RHOB</name>
<dbReference type="InterPro" id="IPR000489">
    <property type="entry name" value="Pterin-binding_dom"/>
</dbReference>
<dbReference type="InterPro" id="IPR006390">
    <property type="entry name" value="DHP_synth_dom"/>
</dbReference>
<dbReference type="PROSITE" id="PS00792">
    <property type="entry name" value="DHPS_1"/>
    <property type="match status" value="1"/>
</dbReference>
<evidence type="ECO:0000256" key="7">
    <source>
        <dbReference type="ARBA" id="ARBA00022679"/>
    </source>
</evidence>
<sequence length="335" mass="35269">MDLCYRPLLSTDPARPTGAMQLAGTSLWFTHVEERRRGAEPILREARTLPEEWADGFTRPRAPIAGLSLAMPRIMGILNATPDSFSDGGRFDARERAVAHARAMVATGADIVDIGGESTRPGATEVPAPEEIARVQPVIETLVGDLGAPISIDTRKADVGAAALEAGAVMLNDVSGLEFDAGMATLAASTGAPICVMHSQGRPETMQDAPHYEDATLDVLGFLAERVARLEAAGLPREKIVIDPGIGFGKTLPHNLELLRNIAVFHSLGCPILLGVSRKGFIGKISGEAAADARAPGSIAVALAAASQGVQIFRVHDVAETAQAFSLWRAMTGQD</sequence>
<evidence type="ECO:0000256" key="3">
    <source>
        <dbReference type="ARBA" id="ARBA00004763"/>
    </source>
</evidence>
<accession>A0A1I5Z9E8</accession>
<evidence type="ECO:0000259" key="13">
    <source>
        <dbReference type="PROSITE" id="PS50972"/>
    </source>
</evidence>
<evidence type="ECO:0000313" key="14">
    <source>
        <dbReference type="EMBL" id="SFQ53005.1"/>
    </source>
</evidence>
<reference evidence="15" key="1">
    <citation type="submission" date="2016-10" db="EMBL/GenBank/DDBJ databases">
        <authorList>
            <person name="Varghese N."/>
            <person name="Submissions S."/>
        </authorList>
    </citation>
    <scope>NUCLEOTIDE SEQUENCE [LARGE SCALE GENOMIC DNA]</scope>
    <source>
        <strain evidence="15">JCM 10271</strain>
    </source>
</reference>
<dbReference type="GO" id="GO:0046654">
    <property type="term" value="P:tetrahydrofolate biosynthetic process"/>
    <property type="evidence" value="ECO:0007669"/>
    <property type="project" value="UniProtKB-UniPathway"/>
</dbReference>
<dbReference type="EC" id="2.5.1.15" evidence="5 12"/>